<feature type="compositionally biased region" description="Basic and acidic residues" evidence="1">
    <location>
        <begin position="7"/>
        <end position="21"/>
    </location>
</feature>
<organism evidence="3 4">
    <name type="scientific">Exophiala dermatitidis</name>
    <name type="common">Black yeast-like fungus</name>
    <name type="synonym">Wangiella dermatitidis</name>
    <dbReference type="NCBI Taxonomy" id="5970"/>
    <lineage>
        <taxon>Eukaryota</taxon>
        <taxon>Fungi</taxon>
        <taxon>Dikarya</taxon>
        <taxon>Ascomycota</taxon>
        <taxon>Pezizomycotina</taxon>
        <taxon>Eurotiomycetes</taxon>
        <taxon>Chaetothyriomycetidae</taxon>
        <taxon>Chaetothyriales</taxon>
        <taxon>Herpotrichiellaceae</taxon>
        <taxon>Exophiala</taxon>
    </lineage>
</organism>
<feature type="region of interest" description="Disordered" evidence="1">
    <location>
        <begin position="1"/>
        <end position="22"/>
    </location>
</feature>
<accession>A0AAN6ISC1</accession>
<evidence type="ECO:0000256" key="1">
    <source>
        <dbReference type="SAM" id="MobiDB-lite"/>
    </source>
</evidence>
<feature type="transmembrane region" description="Helical" evidence="2">
    <location>
        <begin position="42"/>
        <end position="59"/>
    </location>
</feature>
<evidence type="ECO:0000313" key="4">
    <source>
        <dbReference type="Proteomes" id="UP001161757"/>
    </source>
</evidence>
<feature type="region of interest" description="Disordered" evidence="1">
    <location>
        <begin position="540"/>
        <end position="566"/>
    </location>
</feature>
<dbReference type="AlphaFoldDB" id="A0AAN6ISC1"/>
<gene>
    <name evidence="3" type="ORF">HRR80_007382</name>
</gene>
<proteinExistence type="predicted"/>
<evidence type="ECO:0000256" key="2">
    <source>
        <dbReference type="SAM" id="Phobius"/>
    </source>
</evidence>
<protein>
    <submittedName>
        <fullName evidence="3">Uncharacterized protein</fullName>
    </submittedName>
</protein>
<comment type="caution">
    <text evidence="3">The sequence shown here is derived from an EMBL/GenBank/DDBJ whole genome shotgun (WGS) entry which is preliminary data.</text>
</comment>
<keyword evidence="2" id="KW-0472">Membrane</keyword>
<dbReference type="PANTHER" id="PTHR33604">
    <property type="entry name" value="OSJNBA0004B13.7 PROTEIN"/>
    <property type="match status" value="1"/>
</dbReference>
<reference evidence="3" key="1">
    <citation type="submission" date="2023-01" db="EMBL/GenBank/DDBJ databases">
        <title>Exophiala dermititidis isolated from Cystic Fibrosis Patient.</title>
        <authorList>
            <person name="Kurbessoian T."/>
            <person name="Crocker A."/>
            <person name="Murante D."/>
            <person name="Hogan D.A."/>
            <person name="Stajich J.E."/>
        </authorList>
    </citation>
    <scope>NUCLEOTIDE SEQUENCE</scope>
    <source>
        <strain evidence="3">Ex8</strain>
    </source>
</reference>
<dbReference type="EMBL" id="JAJGCB010000017">
    <property type="protein sequence ID" value="KAJ8988757.1"/>
    <property type="molecule type" value="Genomic_DNA"/>
</dbReference>
<sequence>MAARSRLLPEVRDHDKKDGFTPRRSKSLPFLGRLKHIRRRRVILALLAAWLLYLFFKNMPTDVPPTSQRYDRRYGRLSPGLPGQHGWGSEERHQDEVGPIPNYEGPIKFYGLSKTLRGRFYAFDHKGHVLFAVSRLESIPHILPLACSMSQNNHTHVHLAFMGRFSADWEEIRSLNGISDADCDINLHDARPDFSAQSSEKRLGVGAGASLGHIHGTLQLQAVLTGGGEYEDKWLLEALKDKTTSLGISHIALPPGGPGGLSWISSLDPMSLKHFNQVHVDIVIQARPESSASLIRLLRSIKDADYTGFASPRITVELPANPDPFLVHYLSKFQWPAHAVGSESRVVIRRRVDASFLSPEQAALRTVESFYPLSADEAHVLLLSPKVELSPGYFQFLMHSILEYRYAPKHVKLREHLVGVSLDLPAYAPDLQTKAPFDPEAVVEPLVLWQAPSSNAALYFGDRWVELHTFLSRRIHNDPGFRKRAKSTPVLSHEYPSWLQSVLEMMQTRGYYMMYPAFALRENSSPATAHQELHQTPEEYMKEDEEKQQSSNQQLPTDRLTDDNPLTAADEIDRLMQRERRVFPDSIVDALLGAMTAHQRKGGVADESNIPLILFSGNRVDWADSKTTAWRFAEDFAESVGGCARYDPTSKQNNNVESLFCTAPNEEGG</sequence>
<dbReference type="Proteomes" id="UP001161757">
    <property type="component" value="Unassembled WGS sequence"/>
</dbReference>
<dbReference type="PANTHER" id="PTHR33604:SF3">
    <property type="entry name" value="OSJNBA0004B13.7 PROTEIN"/>
    <property type="match status" value="1"/>
</dbReference>
<name>A0AAN6ISC1_EXODE</name>
<keyword evidence="2" id="KW-1133">Transmembrane helix</keyword>
<keyword evidence="2" id="KW-0812">Transmembrane</keyword>
<evidence type="ECO:0000313" key="3">
    <source>
        <dbReference type="EMBL" id="KAJ8988757.1"/>
    </source>
</evidence>